<keyword evidence="15" id="KW-0150">Chloroplast</keyword>
<evidence type="ECO:0000256" key="14">
    <source>
        <dbReference type="SAM" id="Phobius"/>
    </source>
</evidence>
<gene>
    <name evidence="12 15" type="primary">psbZ</name>
</gene>
<dbReference type="GO" id="GO:0015979">
    <property type="term" value="P:photosynthesis"/>
    <property type="evidence" value="ECO:0007669"/>
    <property type="project" value="UniProtKB-UniRule"/>
</dbReference>
<comment type="similarity">
    <text evidence="2 12 13">Belongs to the PsbZ family.</text>
</comment>
<geneLocation type="chloroplast" evidence="15"/>
<evidence type="ECO:0000256" key="6">
    <source>
        <dbReference type="ARBA" id="ARBA00022692"/>
    </source>
</evidence>
<evidence type="ECO:0000256" key="13">
    <source>
        <dbReference type="RuleBase" id="RU003472"/>
    </source>
</evidence>
<keyword evidence="4 12" id="KW-0674">Reaction center</keyword>
<evidence type="ECO:0000256" key="11">
    <source>
        <dbReference type="ARBA" id="ARBA00038734"/>
    </source>
</evidence>
<proteinExistence type="inferred from homology"/>
<evidence type="ECO:0000256" key="8">
    <source>
        <dbReference type="ARBA" id="ARBA00023078"/>
    </source>
</evidence>
<dbReference type="SUPFAM" id="SSF161055">
    <property type="entry name" value="PsbZ-like"/>
    <property type="match status" value="1"/>
</dbReference>
<dbReference type="InterPro" id="IPR036512">
    <property type="entry name" value="PSII_PsbZ_sf"/>
</dbReference>
<name>A0A088CIT8_9CHLO</name>
<evidence type="ECO:0000256" key="7">
    <source>
        <dbReference type="ARBA" id="ARBA00022989"/>
    </source>
</evidence>
<evidence type="ECO:0000256" key="12">
    <source>
        <dbReference type="HAMAP-Rule" id="MF_00644"/>
    </source>
</evidence>
<keyword evidence="5 12" id="KW-0602">Photosynthesis</keyword>
<dbReference type="GO" id="GO:0009539">
    <property type="term" value="C:photosystem II reaction center"/>
    <property type="evidence" value="ECO:0007669"/>
    <property type="project" value="InterPro"/>
</dbReference>
<dbReference type="PANTHER" id="PTHR34971:SF2">
    <property type="entry name" value="PHOTOSYSTEM II REACTION CENTER PROTEIN Z"/>
    <property type="match status" value="1"/>
</dbReference>
<keyword evidence="8 12" id="KW-0793">Thylakoid</keyword>
<keyword evidence="7 12" id="KW-1133">Transmembrane helix</keyword>
<dbReference type="PANTHER" id="PTHR34971">
    <property type="entry name" value="PHOTOSYSTEM II REACTION CENTER PROTEIN Z"/>
    <property type="match status" value="1"/>
</dbReference>
<reference evidence="15" key="1">
    <citation type="journal article" date="2014" name="BMC Genomics">
        <title>Six newly sequenced chloroplast genomes from prasinophyte green algae provide insights into the relationships among prasinophyte lineages and the diversity of streamlined genome architecture in picoplanktonic species.</title>
        <authorList>
            <person name="Lemieux C."/>
            <person name="Otis C."/>
            <person name="Turmel M."/>
        </authorList>
    </citation>
    <scope>NUCLEOTIDE SEQUENCE</scope>
</reference>
<evidence type="ECO:0000313" key="15">
    <source>
        <dbReference type="EMBL" id="AID67858.1"/>
    </source>
</evidence>
<evidence type="ECO:0000256" key="4">
    <source>
        <dbReference type="ARBA" id="ARBA00022469"/>
    </source>
</evidence>
<keyword evidence="6 12" id="KW-0812">Transmembrane</keyword>
<accession>A0A088CIT8</accession>
<dbReference type="EMBL" id="KJ746602">
    <property type="protein sequence ID" value="AID67858.1"/>
    <property type="molecule type" value="Genomic_DNA"/>
</dbReference>
<evidence type="ECO:0000256" key="2">
    <source>
        <dbReference type="ARBA" id="ARBA00008367"/>
    </source>
</evidence>
<evidence type="ECO:0000256" key="1">
    <source>
        <dbReference type="ARBA" id="ARBA00004141"/>
    </source>
</evidence>
<keyword evidence="10 12" id="KW-0604">Photosystem II</keyword>
<comment type="function">
    <text evidence="13">Controls the interaction of photosystem II (PSII) cores with the light-harvesting antenna, regulates electron flow through the 2 photosystem reaction centers. PSII is a light-driven water plastoquinone oxidoreductase, using light energy to abstract electrons from H(2)O, generating a proton gradient subsequently used for ATP formation.</text>
</comment>
<comment type="function">
    <text evidence="12">May control the interaction of photosystem II (PSII) cores with the light-harvesting antenna, regulates electron flow through the 2 photosystem reaction centers. PSII is a light-driven water plastoquinone oxidoreductase, using light energy to abstract electrons from H(2)O, generating a proton gradient subsequently used for ATP formation.</text>
</comment>
<dbReference type="NCBIfam" id="TIGR03043">
    <property type="entry name" value="PS_II_psbZ"/>
    <property type="match status" value="1"/>
</dbReference>
<evidence type="ECO:0000256" key="9">
    <source>
        <dbReference type="ARBA" id="ARBA00023136"/>
    </source>
</evidence>
<organism evidence="15">
    <name type="scientific">prasinophyte sp. MBIC10622</name>
    <dbReference type="NCBI Taxonomy" id="156113"/>
    <lineage>
        <taxon>Eukaryota</taxon>
        <taxon>Viridiplantae</taxon>
        <taxon>Chlorophyta</taxon>
    </lineage>
</organism>
<dbReference type="GO" id="GO:0009535">
    <property type="term" value="C:chloroplast thylakoid membrane"/>
    <property type="evidence" value="ECO:0007669"/>
    <property type="project" value="UniProtKB-SubCell"/>
</dbReference>
<protein>
    <recommendedName>
        <fullName evidence="3 12">Photosystem II reaction center protein Z</fullName>
        <shortName evidence="12">PSII-Z</shortName>
    </recommendedName>
</protein>
<keyword evidence="15" id="KW-0934">Plastid</keyword>
<evidence type="ECO:0000256" key="3">
    <source>
        <dbReference type="ARBA" id="ARBA00021665"/>
    </source>
</evidence>
<evidence type="ECO:0000256" key="10">
    <source>
        <dbReference type="ARBA" id="ARBA00023276"/>
    </source>
</evidence>
<feature type="transmembrane region" description="Helical" evidence="14">
    <location>
        <begin position="44"/>
        <end position="61"/>
    </location>
</feature>
<dbReference type="Gene3D" id="1.10.287.740">
    <property type="entry name" value="Photosystem II PsbZ, reaction centre"/>
    <property type="match status" value="1"/>
</dbReference>
<dbReference type="HAMAP" id="MF_00644">
    <property type="entry name" value="PSII_PsbZ"/>
    <property type="match status" value="1"/>
</dbReference>
<comment type="subcellular location">
    <subcellularLocation>
        <location evidence="1">Membrane</location>
        <topology evidence="1">Multi-pass membrane protein</topology>
    </subcellularLocation>
    <subcellularLocation>
        <location evidence="12">Plastid</location>
        <location evidence="12">Chloroplast thylakoid membrane</location>
        <topology evidence="12">Multi-pass membrane protein</topology>
    </subcellularLocation>
</comment>
<dbReference type="Pfam" id="PF01737">
    <property type="entry name" value="Ycf9"/>
    <property type="match status" value="1"/>
</dbReference>
<comment type="subunit">
    <text evidence="11 12">PSII is composed of 1 copy each of membrane proteins PsbA, PsbB, PsbC, PsbD, PsbE, PsbF, PsbH, PsbI, PsbJ, PsbK, PsbL, PsbM, PsbT, PsbY, PsbZ, Psb30/Ycf12, at least 3 peripheral proteins of the oxygen-evolving complex and a large number of cofactors. It forms dimeric complexes.</text>
</comment>
<dbReference type="GO" id="GO:0042549">
    <property type="term" value="P:photosystem II stabilization"/>
    <property type="evidence" value="ECO:0007669"/>
    <property type="project" value="InterPro"/>
</dbReference>
<dbReference type="InterPro" id="IPR002644">
    <property type="entry name" value="PSII_PsbZ"/>
</dbReference>
<evidence type="ECO:0000256" key="5">
    <source>
        <dbReference type="ARBA" id="ARBA00022531"/>
    </source>
</evidence>
<keyword evidence="9 12" id="KW-0472">Membrane</keyword>
<dbReference type="AlphaFoldDB" id="A0A088CIT8"/>
<sequence>MLILFQLTTFALIALSFALVVGVPVTLALPDGWSTTKSTVYSGLFLWLMLVFAVGILNSFVV</sequence>